<reference evidence="1 2" key="1">
    <citation type="submission" date="2019-03" db="EMBL/GenBank/DDBJ databases">
        <title>Genomic Encyclopedia of Type Strains, Phase IV (KMG-IV): sequencing the most valuable type-strain genomes for metagenomic binning, comparative biology and taxonomic classification.</title>
        <authorList>
            <person name="Goeker M."/>
        </authorList>
    </citation>
    <scope>NUCLEOTIDE SEQUENCE [LARGE SCALE GENOMIC DNA]</scope>
    <source>
        <strain evidence="1 2">DSM 45934</strain>
    </source>
</reference>
<accession>A0A4V2S607</accession>
<comment type="caution">
    <text evidence="1">The sequence shown here is derived from an EMBL/GenBank/DDBJ whole genome shotgun (WGS) entry which is preliminary data.</text>
</comment>
<name>A0A4V2S607_9PSEU</name>
<evidence type="ECO:0000313" key="2">
    <source>
        <dbReference type="Proteomes" id="UP000295680"/>
    </source>
</evidence>
<organism evidence="1 2">
    <name type="scientific">Actinocrispum wychmicini</name>
    <dbReference type="NCBI Taxonomy" id="1213861"/>
    <lineage>
        <taxon>Bacteria</taxon>
        <taxon>Bacillati</taxon>
        <taxon>Actinomycetota</taxon>
        <taxon>Actinomycetes</taxon>
        <taxon>Pseudonocardiales</taxon>
        <taxon>Pseudonocardiaceae</taxon>
        <taxon>Actinocrispum</taxon>
    </lineage>
</organism>
<gene>
    <name evidence="1" type="ORF">EV192_109190</name>
</gene>
<dbReference type="Proteomes" id="UP000295680">
    <property type="component" value="Unassembled WGS sequence"/>
</dbReference>
<evidence type="ECO:0000313" key="1">
    <source>
        <dbReference type="EMBL" id="TCO54210.1"/>
    </source>
</evidence>
<keyword evidence="2" id="KW-1185">Reference proteome</keyword>
<sequence length="32" mass="3324">MRCLAALALVFAAVVLVNLALAVLTERSVAQP</sequence>
<dbReference type="EMBL" id="SLWS01000009">
    <property type="protein sequence ID" value="TCO54210.1"/>
    <property type="molecule type" value="Genomic_DNA"/>
</dbReference>
<protein>
    <submittedName>
        <fullName evidence="1">Uncharacterized protein</fullName>
    </submittedName>
</protein>
<proteinExistence type="predicted"/>
<dbReference type="AlphaFoldDB" id="A0A4V2S607"/>